<evidence type="ECO:0000313" key="1">
    <source>
        <dbReference type="EMBL" id="APG23873.1"/>
    </source>
</evidence>
<name>A0A1L3GD57_SYNAC</name>
<keyword evidence="2" id="KW-1185">Reference proteome</keyword>
<organism evidence="1 2">
    <name type="scientific">Syntrophotalea acetylenica</name>
    <name type="common">Pelobacter acetylenicus</name>
    <dbReference type="NCBI Taxonomy" id="29542"/>
    <lineage>
        <taxon>Bacteria</taxon>
        <taxon>Pseudomonadati</taxon>
        <taxon>Thermodesulfobacteriota</taxon>
        <taxon>Desulfuromonadia</taxon>
        <taxon>Desulfuromonadales</taxon>
        <taxon>Syntrophotaleaceae</taxon>
        <taxon>Syntrophotalea</taxon>
    </lineage>
</organism>
<dbReference type="AlphaFoldDB" id="A0A1L3GD57"/>
<dbReference type="EMBL" id="CP015518">
    <property type="protein sequence ID" value="APG23873.1"/>
    <property type="molecule type" value="Genomic_DNA"/>
</dbReference>
<evidence type="ECO:0000313" key="2">
    <source>
        <dbReference type="Proteomes" id="UP000182264"/>
    </source>
</evidence>
<protein>
    <submittedName>
        <fullName evidence="1">Uncharacterized protein</fullName>
    </submittedName>
</protein>
<dbReference type="OrthoDB" id="6002199at2"/>
<reference evidence="1 2" key="1">
    <citation type="journal article" date="2017" name="Genome Announc.">
        <title>Complete Genome Sequences of Two Acetylene-Fermenting Pelobacter acetylenicus Strains.</title>
        <authorList>
            <person name="Sutton J.M."/>
            <person name="Baesman S.M."/>
            <person name="Fierst J.L."/>
            <person name="Poret-Peterson A.T."/>
            <person name="Oremland R.S."/>
            <person name="Dunlap D.S."/>
            <person name="Akob D.M."/>
        </authorList>
    </citation>
    <scope>NUCLEOTIDE SEQUENCE [LARGE SCALE GENOMIC DNA]</scope>
    <source>
        <strain evidence="1 2">DSM 3247</strain>
    </source>
</reference>
<dbReference type="Proteomes" id="UP000182264">
    <property type="component" value="Chromosome"/>
</dbReference>
<dbReference type="RefSeq" id="WP_072285686.1">
    <property type="nucleotide sequence ID" value="NZ_CP015455.1"/>
</dbReference>
<proteinExistence type="predicted"/>
<accession>A0A1L3GD57</accession>
<dbReference type="KEGG" id="pace:A6070_10275"/>
<sequence length="167" mass="19702">MTHEHVIRFKDKHDLDVYAYDASDVVIRYATLFMGFYGRDLETDPRDLAPGKKPRDEEHQKARMGIFPIFGGSVRLSWHDLRDNFIEYTFSFDEIFPDRIIPHPKELDDRIIWENPFFLSRTPGIILEIINRTLNIYTIVDIGLLVLGTNDEVECLTHRAKIFTREF</sequence>
<dbReference type="STRING" id="29542.A6070_10275"/>
<gene>
    <name evidence="1" type="ORF">A7E75_01660</name>
</gene>